<evidence type="ECO:0000313" key="4">
    <source>
        <dbReference type="Proteomes" id="UP000050761"/>
    </source>
</evidence>
<dbReference type="WBParaSite" id="HPBE_0001297501-mRNA-1">
    <property type="protein sequence ID" value="HPBE_0001297501-mRNA-1"/>
    <property type="gene ID" value="HPBE_0001297501"/>
</dbReference>
<evidence type="ECO:0000256" key="1">
    <source>
        <dbReference type="SAM" id="Coils"/>
    </source>
</evidence>
<name>A0A3P8D1V3_HELPZ</name>
<dbReference type="EMBL" id="UZAH01027718">
    <property type="protein sequence ID" value="VDO94398.1"/>
    <property type="molecule type" value="Genomic_DNA"/>
</dbReference>
<feature type="coiled-coil region" evidence="1">
    <location>
        <begin position="174"/>
        <end position="206"/>
    </location>
</feature>
<feature type="compositionally biased region" description="Basic and acidic residues" evidence="2">
    <location>
        <begin position="52"/>
        <end position="61"/>
    </location>
</feature>
<feature type="region of interest" description="Disordered" evidence="2">
    <location>
        <begin position="40"/>
        <end position="64"/>
    </location>
</feature>
<sequence length="223" mass="25308">MEGLRGELKVGVAEASAGSQWEHSAYGATMKAVQWSPEKTHDAYASDDEDDPLKRTPKMENDGNATVLRAPNCYNQFTEKETAVIMERYIENYEAYHNKQLGKFGESVGGKKKFLASLTEEVNSIGVSVRTEKQIDQKIRDEMKTVKKYAKAVKQEQLRTGGGCAVLPRITRVQKELREQLIEAELKNAQLRRENLLMEQQVLEANLAYWNEKRRSYFAGTAV</sequence>
<proteinExistence type="predicted"/>
<gene>
    <name evidence="3" type="ORF">HPBE_LOCUS12976</name>
</gene>
<accession>A0A3P8D1V3</accession>
<evidence type="ECO:0000256" key="2">
    <source>
        <dbReference type="SAM" id="MobiDB-lite"/>
    </source>
</evidence>
<evidence type="ECO:0000313" key="3">
    <source>
        <dbReference type="EMBL" id="VDO94398.1"/>
    </source>
</evidence>
<organism evidence="3">
    <name type="scientific">Heligmosomoides polygyrus</name>
    <name type="common">Parasitic roundworm</name>
    <dbReference type="NCBI Taxonomy" id="6339"/>
    <lineage>
        <taxon>Eukaryota</taxon>
        <taxon>Metazoa</taxon>
        <taxon>Ecdysozoa</taxon>
        <taxon>Nematoda</taxon>
        <taxon>Chromadorea</taxon>
        <taxon>Rhabditida</taxon>
        <taxon>Rhabditina</taxon>
        <taxon>Rhabditomorpha</taxon>
        <taxon>Strongyloidea</taxon>
        <taxon>Heligmosomidae</taxon>
        <taxon>Heligmosomoides</taxon>
    </lineage>
</organism>
<reference evidence="5" key="2">
    <citation type="submission" date="2019-09" db="UniProtKB">
        <authorList>
            <consortium name="WormBaseParasite"/>
        </authorList>
    </citation>
    <scope>IDENTIFICATION</scope>
</reference>
<evidence type="ECO:0000313" key="5">
    <source>
        <dbReference type="WBParaSite" id="HPBE_0001297501-mRNA-1"/>
    </source>
</evidence>
<reference evidence="3 4" key="1">
    <citation type="submission" date="2018-11" db="EMBL/GenBank/DDBJ databases">
        <authorList>
            <consortium name="Pathogen Informatics"/>
        </authorList>
    </citation>
    <scope>NUCLEOTIDE SEQUENCE [LARGE SCALE GENOMIC DNA]</scope>
</reference>
<keyword evidence="1" id="KW-0175">Coiled coil</keyword>
<dbReference type="Proteomes" id="UP000050761">
    <property type="component" value="Unassembled WGS sequence"/>
</dbReference>
<keyword evidence="4" id="KW-1185">Reference proteome</keyword>
<dbReference type="AlphaFoldDB" id="A0A3P8D1V3"/>
<dbReference type="OrthoDB" id="5873954at2759"/>
<protein>
    <submittedName>
        <fullName evidence="5">Transposase, Ptta/En/Spm, plant</fullName>
    </submittedName>
</protein>